<dbReference type="GeneID" id="78507766"/>
<accession>A0A239U0H1</accession>
<dbReference type="Gene3D" id="3.60.21.10">
    <property type="match status" value="1"/>
</dbReference>
<organism evidence="5 6">
    <name type="scientific">Megamonas hypermegale</name>
    <dbReference type="NCBI Taxonomy" id="158847"/>
    <lineage>
        <taxon>Bacteria</taxon>
        <taxon>Bacillati</taxon>
        <taxon>Bacillota</taxon>
        <taxon>Negativicutes</taxon>
        <taxon>Selenomonadales</taxon>
        <taxon>Selenomonadaceae</taxon>
        <taxon>Megamonas</taxon>
    </lineage>
</organism>
<dbReference type="EMBL" id="LT906446">
    <property type="protein sequence ID" value="SNV03436.1"/>
    <property type="molecule type" value="Genomic_DNA"/>
</dbReference>
<feature type="domain" description="Calcineurin-like phosphoesterase" evidence="3">
    <location>
        <begin position="176"/>
        <end position="385"/>
    </location>
</feature>
<dbReference type="PANTHER" id="PTHR22953">
    <property type="entry name" value="ACID PHOSPHATASE RELATED"/>
    <property type="match status" value="1"/>
</dbReference>
<dbReference type="RefSeq" id="WP_027890063.1">
    <property type="nucleotide sequence ID" value="NZ_CALXYH010000018.1"/>
</dbReference>
<dbReference type="Pfam" id="PF16656">
    <property type="entry name" value="Pur_ac_phosph_N"/>
    <property type="match status" value="1"/>
</dbReference>
<dbReference type="SUPFAM" id="SSF49363">
    <property type="entry name" value="Purple acid phosphatase, N-terminal domain"/>
    <property type="match status" value="1"/>
</dbReference>
<proteinExistence type="predicted"/>
<dbReference type="Gene3D" id="2.60.40.380">
    <property type="entry name" value="Purple acid phosphatase-like, N-terminal"/>
    <property type="match status" value="1"/>
</dbReference>
<dbReference type="Proteomes" id="UP000215383">
    <property type="component" value="Chromosome 1"/>
</dbReference>
<gene>
    <name evidence="5" type="ORF">SAMEA4364220_01777</name>
</gene>
<evidence type="ECO:0000259" key="4">
    <source>
        <dbReference type="Pfam" id="PF16656"/>
    </source>
</evidence>
<feature type="signal peptide" evidence="2">
    <location>
        <begin position="1"/>
        <end position="29"/>
    </location>
</feature>
<dbReference type="AlphaFoldDB" id="A0A239U0H1"/>
<keyword evidence="1 2" id="KW-0732">Signal</keyword>
<feature type="chain" id="PRO_5011306703" evidence="2">
    <location>
        <begin position="30"/>
        <end position="521"/>
    </location>
</feature>
<protein>
    <submittedName>
        <fullName evidence="5">Exopolysaccharide biosynthesis protein related to N-acetylglucosamine-1-phosphodiester alpha-N-acetylglucosaminidase</fullName>
    </submittedName>
</protein>
<evidence type="ECO:0000259" key="3">
    <source>
        <dbReference type="Pfam" id="PF00149"/>
    </source>
</evidence>
<evidence type="ECO:0000313" key="6">
    <source>
        <dbReference type="Proteomes" id="UP000215383"/>
    </source>
</evidence>
<dbReference type="InterPro" id="IPR039331">
    <property type="entry name" value="PAPs-like"/>
</dbReference>
<dbReference type="InterPro" id="IPR029052">
    <property type="entry name" value="Metallo-depent_PP-like"/>
</dbReference>
<dbReference type="PANTHER" id="PTHR22953:SF153">
    <property type="entry name" value="PURPLE ACID PHOSPHATASE"/>
    <property type="match status" value="1"/>
</dbReference>
<dbReference type="Pfam" id="PF00149">
    <property type="entry name" value="Metallophos"/>
    <property type="match status" value="1"/>
</dbReference>
<evidence type="ECO:0000313" key="5">
    <source>
        <dbReference type="EMBL" id="SNV03436.1"/>
    </source>
</evidence>
<feature type="domain" description="Purple acid phosphatase N-terminal" evidence="4">
    <location>
        <begin position="70"/>
        <end position="161"/>
    </location>
</feature>
<dbReference type="GO" id="GO:0046872">
    <property type="term" value="F:metal ion binding"/>
    <property type="evidence" value="ECO:0007669"/>
    <property type="project" value="InterPro"/>
</dbReference>
<keyword evidence="6" id="KW-1185">Reference proteome</keyword>
<name>A0A239U0H1_9FIRM</name>
<sequence>MFSLKKGKKRMVALCLTAALSVGSLTAYAATEYWNDASTLPGYTTKTVVSQNTDWAQWKANWDKIKVNYEQVALTPGADFSKLNFGWYSKTKVDNAIVRVANNKEMKNAKEFKGTCQAGTVIGGVQYYTNKVTADGFQPNTTYYYQVQINGQWQDVHEYKTGDPHNFSFMYVGDPQIGASKGQVPSDGSSKQTEDTAARNDAFNWNKTMNNALAQHPEIDFLVSPGDQINEPAGDGNAEKIQSQEYEYSGYLSATAFRNLPQAVAIGNHDCLTPGWKNHFNAPNLFTEEANPTAAGHGYYYTYGSALFIVINANNYNAADHKALIEKAVKANPNAKWRIVVMHQDIYGSGLDHSDSDGIILRNQLTPIFDANDIDVVLQGHDHTYARTYQLTSKAGQYDDFDEFKVAGQHGQHHNLLDEKLKADKAFKDYYESQNRCYTIADMKQGTLVNPDGVFYMTSNSATGSKFYNLIEQKQDYVAARSQTWRPTYSVINITDEKFTINTYDAETGTPIDQSYSIVKK</sequence>
<dbReference type="GO" id="GO:0003993">
    <property type="term" value="F:acid phosphatase activity"/>
    <property type="evidence" value="ECO:0007669"/>
    <property type="project" value="InterPro"/>
</dbReference>
<evidence type="ECO:0000256" key="1">
    <source>
        <dbReference type="ARBA" id="ARBA00022729"/>
    </source>
</evidence>
<evidence type="ECO:0000256" key="2">
    <source>
        <dbReference type="SAM" id="SignalP"/>
    </source>
</evidence>
<dbReference type="InterPro" id="IPR004843">
    <property type="entry name" value="Calcineurin-like_PHP"/>
</dbReference>
<reference evidence="5 6" key="1">
    <citation type="submission" date="2017-06" db="EMBL/GenBank/DDBJ databases">
        <authorList>
            <consortium name="Pathogen Informatics"/>
        </authorList>
    </citation>
    <scope>NUCLEOTIDE SEQUENCE [LARGE SCALE GENOMIC DNA]</scope>
    <source>
        <strain evidence="5 6">NCTC10570</strain>
    </source>
</reference>
<dbReference type="InterPro" id="IPR015914">
    <property type="entry name" value="PAPs_N"/>
</dbReference>
<dbReference type="InterPro" id="IPR008963">
    <property type="entry name" value="Purple_acid_Pase-like_N"/>
</dbReference>
<dbReference type="eggNOG" id="COG1409">
    <property type="taxonomic scope" value="Bacteria"/>
</dbReference>
<dbReference type="SUPFAM" id="SSF56300">
    <property type="entry name" value="Metallo-dependent phosphatases"/>
    <property type="match status" value="1"/>
</dbReference>